<evidence type="ECO:0000313" key="1">
    <source>
        <dbReference type="EMBL" id="AXO87566.1"/>
    </source>
</evidence>
<proteinExistence type="predicted"/>
<organism evidence="1 2">
    <name type="scientific">Pseudomonas parafulva</name>
    <dbReference type="NCBI Taxonomy" id="157782"/>
    <lineage>
        <taxon>Bacteria</taxon>
        <taxon>Pseudomonadati</taxon>
        <taxon>Pseudomonadota</taxon>
        <taxon>Gammaproteobacteria</taxon>
        <taxon>Pseudomonadales</taxon>
        <taxon>Pseudomonadaceae</taxon>
        <taxon>Pseudomonas</taxon>
    </lineage>
</organism>
<dbReference type="RefSeq" id="WP_116887764.1">
    <property type="nucleotide sequence ID" value="NZ_CP031641.1"/>
</dbReference>
<name>A0AAI8K979_9PSED</name>
<protein>
    <submittedName>
        <fullName evidence="1">Uncharacterized protein</fullName>
    </submittedName>
</protein>
<dbReference type="AlphaFoldDB" id="A0AAI8K979"/>
<dbReference type="EMBL" id="CP031641">
    <property type="protein sequence ID" value="AXO87566.1"/>
    <property type="molecule type" value="Genomic_DNA"/>
</dbReference>
<dbReference type="Proteomes" id="UP000258127">
    <property type="component" value="Chromosome"/>
</dbReference>
<evidence type="ECO:0000313" key="2">
    <source>
        <dbReference type="Proteomes" id="UP000258127"/>
    </source>
</evidence>
<sequence length="82" mass="9476">MSTLSTLTFILVAGCVLDWLCRSMRLRDAVCLLFMVASITSCTQLGEREILWLDGLDWTIFFTLIGTRLLFERSAVFERRRP</sequence>
<accession>A0AAI8K979</accession>
<reference evidence="1 2" key="1">
    <citation type="submission" date="2018-08" db="EMBL/GenBank/DDBJ databases">
        <authorList>
            <person name="Lee Y."/>
            <person name="Kakembo D."/>
        </authorList>
    </citation>
    <scope>NUCLEOTIDE SEQUENCE [LARGE SCALE GENOMIC DNA]</scope>
    <source>
        <strain evidence="1 2">JBCS1880</strain>
    </source>
</reference>
<keyword evidence="2" id="KW-1185">Reference proteome</keyword>
<gene>
    <name evidence="1" type="ORF">DZC75_05830</name>
</gene>